<reference evidence="2" key="1">
    <citation type="journal article" date="2022" name="Plant J.">
        <title>Strategies of tolerance reflected in two North American maple genomes.</title>
        <authorList>
            <person name="McEvoy S.L."/>
            <person name="Sezen U.U."/>
            <person name="Trouern-Trend A."/>
            <person name="McMahon S.M."/>
            <person name="Schaberg P.G."/>
            <person name="Yang J."/>
            <person name="Wegrzyn J.L."/>
            <person name="Swenson N.G."/>
        </authorList>
    </citation>
    <scope>NUCLEOTIDE SEQUENCE</scope>
    <source>
        <strain evidence="2">91603</strain>
    </source>
</reference>
<dbReference type="EMBL" id="JAJSOW010000106">
    <property type="protein sequence ID" value="KAI9161758.1"/>
    <property type="molecule type" value="Genomic_DNA"/>
</dbReference>
<dbReference type="Proteomes" id="UP001064489">
    <property type="component" value="Chromosome 2"/>
</dbReference>
<reference evidence="2" key="2">
    <citation type="submission" date="2023-02" db="EMBL/GenBank/DDBJ databases">
        <authorList>
            <person name="Swenson N.G."/>
            <person name="Wegrzyn J.L."/>
            <person name="Mcevoy S.L."/>
        </authorList>
    </citation>
    <scope>NUCLEOTIDE SEQUENCE</scope>
    <source>
        <strain evidence="2">91603</strain>
        <tissue evidence="2">Leaf</tissue>
    </source>
</reference>
<dbReference type="InterPro" id="IPR036047">
    <property type="entry name" value="F-box-like_dom_sf"/>
</dbReference>
<dbReference type="PROSITE" id="PS50181">
    <property type="entry name" value="FBOX"/>
    <property type="match status" value="1"/>
</dbReference>
<name>A0AAD5NK71_ACENE</name>
<gene>
    <name evidence="2" type="ORF">LWI28_020453</name>
</gene>
<dbReference type="PANTHER" id="PTHR34145:SF28">
    <property type="entry name" value="F-BOX DOMAIN-CONTAINING PROTEIN"/>
    <property type="match status" value="1"/>
</dbReference>
<dbReference type="Pfam" id="PF00646">
    <property type="entry name" value="F-box"/>
    <property type="match status" value="1"/>
</dbReference>
<protein>
    <recommendedName>
        <fullName evidence="1">F-box domain-containing protein</fullName>
    </recommendedName>
</protein>
<dbReference type="SUPFAM" id="SSF81383">
    <property type="entry name" value="F-box domain"/>
    <property type="match status" value="1"/>
</dbReference>
<dbReference type="Gene3D" id="1.20.1280.50">
    <property type="match status" value="1"/>
</dbReference>
<dbReference type="AlphaFoldDB" id="A0AAD5NK71"/>
<keyword evidence="3" id="KW-1185">Reference proteome</keyword>
<dbReference type="InterPro" id="IPR055411">
    <property type="entry name" value="LRR_FXL15/At3g58940/PEG3-like"/>
</dbReference>
<evidence type="ECO:0000313" key="2">
    <source>
        <dbReference type="EMBL" id="KAI9161758.1"/>
    </source>
</evidence>
<dbReference type="InterPro" id="IPR053772">
    <property type="entry name" value="At1g61320/At1g61330-like"/>
</dbReference>
<dbReference type="InterPro" id="IPR032675">
    <property type="entry name" value="LRR_dom_sf"/>
</dbReference>
<sequence>MQKFRLLIGLVNVGLYFPCLDGWIGFVLENEVKELNLDVQTDIETTRVLFSAKWVTTLKLSGCKLKLSSDTLKLHSLRSLALVEVRVNREMIQKLVSECLLLEELSMAIDVDTPNLLYFSFVNNPIPVSSMNAPRLRKVELGKSDPDTRWYLDVKEFLVGVSNQIEDLTLCFMSKWIMGDTVEDNEIDRISELPPFIVHQIMSHLSAKEVANTSILSKRWQYLQRSFPILDFYEAYTYFMDISYPIFSRRKRAIIRISIERFIEYVDASLLRFCELKFSMQKLRLLIRLLDIKELSYVLDKWIGLAIENGVKELDFDVQTLRDPVYTLPGIVFSAKSLTTLKLAGFKLEQPLDIIRLRSLKSLTLNYVCISELMLQKLTSECVFLEELSMSNCCGSKCVHVFEAYKLKIISISVSSNELESIKIVVPSLQELLLKSSNPQRRQIDVDGCTNMNTLVLEGFTIIDREFHHLMSKFSALENLKVVWCQSLERLAISSDRLKNISIVTCSNLKAITINTPNLVSFVYTSNPVPISSTMIAPCPWKVDLKNKGDLDTQWYLNIKEFIGVSNQIEDLTLHVTSERVSFNLDEFRISSPSAPCEVANLCLEINAPTSDYEAFLDGILNVCHPRTLSVQKTQVNHNNFVEWLHEKMMNRDVNCCNSRKVKCWQHYLKDFKIGGFVPEGGQKCFHIDNLIDVLPKIPMGTVLFHLDWCFAAVENS</sequence>
<dbReference type="InterPro" id="IPR001810">
    <property type="entry name" value="F-box_dom"/>
</dbReference>
<proteinExistence type="predicted"/>
<dbReference type="SUPFAM" id="SSF52047">
    <property type="entry name" value="RNI-like"/>
    <property type="match status" value="1"/>
</dbReference>
<evidence type="ECO:0000313" key="3">
    <source>
        <dbReference type="Proteomes" id="UP001064489"/>
    </source>
</evidence>
<dbReference type="PANTHER" id="PTHR34145">
    <property type="entry name" value="OS02G0105600 PROTEIN"/>
    <property type="match status" value="1"/>
</dbReference>
<dbReference type="Pfam" id="PF24758">
    <property type="entry name" value="LRR_At5g56370"/>
    <property type="match status" value="2"/>
</dbReference>
<dbReference type="Gene3D" id="3.80.10.10">
    <property type="entry name" value="Ribonuclease Inhibitor"/>
    <property type="match status" value="1"/>
</dbReference>
<evidence type="ECO:0000259" key="1">
    <source>
        <dbReference type="PROSITE" id="PS50181"/>
    </source>
</evidence>
<organism evidence="2 3">
    <name type="scientific">Acer negundo</name>
    <name type="common">Box elder</name>
    <dbReference type="NCBI Taxonomy" id="4023"/>
    <lineage>
        <taxon>Eukaryota</taxon>
        <taxon>Viridiplantae</taxon>
        <taxon>Streptophyta</taxon>
        <taxon>Embryophyta</taxon>
        <taxon>Tracheophyta</taxon>
        <taxon>Spermatophyta</taxon>
        <taxon>Magnoliopsida</taxon>
        <taxon>eudicotyledons</taxon>
        <taxon>Gunneridae</taxon>
        <taxon>Pentapetalae</taxon>
        <taxon>rosids</taxon>
        <taxon>malvids</taxon>
        <taxon>Sapindales</taxon>
        <taxon>Sapindaceae</taxon>
        <taxon>Hippocastanoideae</taxon>
        <taxon>Acereae</taxon>
        <taxon>Acer</taxon>
    </lineage>
</organism>
<comment type="caution">
    <text evidence="2">The sequence shown here is derived from an EMBL/GenBank/DDBJ whole genome shotgun (WGS) entry which is preliminary data.</text>
</comment>
<feature type="domain" description="F-box" evidence="1">
    <location>
        <begin position="187"/>
        <end position="236"/>
    </location>
</feature>
<accession>A0AAD5NK71</accession>